<dbReference type="GO" id="GO:0005524">
    <property type="term" value="F:ATP binding"/>
    <property type="evidence" value="ECO:0007669"/>
    <property type="project" value="UniProtKB-KW"/>
</dbReference>
<keyword evidence="1" id="KW-0547">Nucleotide-binding</keyword>
<protein>
    <submittedName>
        <fullName evidence="8">Sigma factor</fullName>
    </submittedName>
</protein>
<dbReference type="GO" id="GO:0043565">
    <property type="term" value="F:sequence-specific DNA binding"/>
    <property type="evidence" value="ECO:0007669"/>
    <property type="project" value="InterPro"/>
</dbReference>
<dbReference type="Pfam" id="PF01590">
    <property type="entry name" value="GAF"/>
    <property type="match status" value="1"/>
</dbReference>
<dbReference type="InterPro" id="IPR058031">
    <property type="entry name" value="AAA_lid_NorR"/>
</dbReference>
<dbReference type="InterPro" id="IPR002078">
    <property type="entry name" value="Sigma_54_int"/>
</dbReference>
<dbReference type="PANTHER" id="PTHR32071">
    <property type="entry name" value="TRANSCRIPTIONAL REGULATORY PROTEIN"/>
    <property type="match status" value="1"/>
</dbReference>
<dbReference type="PRINTS" id="PR01590">
    <property type="entry name" value="HTHFIS"/>
</dbReference>
<dbReference type="OrthoDB" id="5496274at2"/>
<dbReference type="SUPFAM" id="SSF52540">
    <property type="entry name" value="P-loop containing nucleoside triphosphate hydrolases"/>
    <property type="match status" value="1"/>
</dbReference>
<evidence type="ECO:0000256" key="3">
    <source>
        <dbReference type="ARBA" id="ARBA00023015"/>
    </source>
</evidence>
<keyword evidence="3" id="KW-0805">Transcription regulation</keyword>
<feature type="region of interest" description="Disordered" evidence="6">
    <location>
        <begin position="307"/>
        <end position="330"/>
    </location>
</feature>
<evidence type="ECO:0000259" key="7">
    <source>
        <dbReference type="PROSITE" id="PS50045"/>
    </source>
</evidence>
<dbReference type="Gene3D" id="1.10.8.60">
    <property type="match status" value="1"/>
</dbReference>
<accession>A0A0E3WE53</accession>
<evidence type="ECO:0000313" key="9">
    <source>
        <dbReference type="Proteomes" id="UP000199251"/>
    </source>
</evidence>
<organism evidence="8 9">
    <name type="scientific">Mycobacterium lentiflavum</name>
    <dbReference type="NCBI Taxonomy" id="141349"/>
    <lineage>
        <taxon>Bacteria</taxon>
        <taxon>Bacillati</taxon>
        <taxon>Actinomycetota</taxon>
        <taxon>Actinomycetes</taxon>
        <taxon>Mycobacteriales</taxon>
        <taxon>Mycobacteriaceae</taxon>
        <taxon>Mycobacterium</taxon>
        <taxon>Mycobacterium simiae complex</taxon>
    </lineage>
</organism>
<evidence type="ECO:0000256" key="2">
    <source>
        <dbReference type="ARBA" id="ARBA00022840"/>
    </source>
</evidence>
<keyword evidence="4" id="KW-0238">DNA-binding</keyword>
<dbReference type="InterPro" id="IPR029016">
    <property type="entry name" value="GAF-like_dom_sf"/>
</dbReference>
<dbReference type="Gene3D" id="3.30.450.40">
    <property type="match status" value="1"/>
</dbReference>
<dbReference type="PROSITE" id="PS50045">
    <property type="entry name" value="SIGMA54_INTERACT_4"/>
    <property type="match status" value="1"/>
</dbReference>
<dbReference type="InterPro" id="IPR009057">
    <property type="entry name" value="Homeodomain-like_sf"/>
</dbReference>
<dbReference type="Proteomes" id="UP000199251">
    <property type="component" value="Unassembled WGS sequence"/>
</dbReference>
<proteinExistence type="predicted"/>
<evidence type="ECO:0000256" key="4">
    <source>
        <dbReference type="ARBA" id="ARBA00023125"/>
    </source>
</evidence>
<dbReference type="Pfam" id="PF02954">
    <property type="entry name" value="HTH_8"/>
    <property type="match status" value="1"/>
</dbReference>
<dbReference type="RefSeq" id="WP_090609706.1">
    <property type="nucleotide sequence ID" value="NZ_CTEE01000002.1"/>
</dbReference>
<dbReference type="STRING" id="141349.BN1232_05873"/>
<feature type="domain" description="Sigma-54 factor interaction" evidence="7">
    <location>
        <begin position="453"/>
        <end position="520"/>
    </location>
</feature>
<dbReference type="InterPro" id="IPR002197">
    <property type="entry name" value="HTH_Fis"/>
</dbReference>
<dbReference type="InterPro" id="IPR027417">
    <property type="entry name" value="P-loop_NTPase"/>
</dbReference>
<evidence type="ECO:0000256" key="1">
    <source>
        <dbReference type="ARBA" id="ARBA00022741"/>
    </source>
</evidence>
<evidence type="ECO:0000256" key="6">
    <source>
        <dbReference type="SAM" id="MobiDB-lite"/>
    </source>
</evidence>
<keyword evidence="5" id="KW-0804">Transcription</keyword>
<dbReference type="SUPFAM" id="SSF46689">
    <property type="entry name" value="Homeodomain-like"/>
    <property type="match status" value="1"/>
</dbReference>
<dbReference type="InterPro" id="IPR003018">
    <property type="entry name" value="GAF"/>
</dbReference>
<evidence type="ECO:0000256" key="5">
    <source>
        <dbReference type="ARBA" id="ARBA00023163"/>
    </source>
</evidence>
<dbReference type="Pfam" id="PF25601">
    <property type="entry name" value="AAA_lid_14"/>
    <property type="match status" value="1"/>
</dbReference>
<reference evidence="8 9" key="1">
    <citation type="submission" date="2015-03" db="EMBL/GenBank/DDBJ databases">
        <authorList>
            <person name="Urmite Genomes"/>
        </authorList>
    </citation>
    <scope>NUCLEOTIDE SEQUENCE [LARGE SCALE GENOMIC DNA]</scope>
    <source>
        <strain evidence="8 9">CSUR P1491</strain>
    </source>
</reference>
<dbReference type="Gene3D" id="1.10.10.60">
    <property type="entry name" value="Homeodomain-like"/>
    <property type="match status" value="1"/>
</dbReference>
<evidence type="ECO:0000313" key="8">
    <source>
        <dbReference type="EMBL" id="CQD23809.1"/>
    </source>
</evidence>
<gene>
    <name evidence="8" type="ORF">BN1232_05873</name>
</gene>
<keyword evidence="2" id="KW-0067">ATP-binding</keyword>
<dbReference type="GO" id="GO:0006355">
    <property type="term" value="P:regulation of DNA-templated transcription"/>
    <property type="evidence" value="ECO:0007669"/>
    <property type="project" value="InterPro"/>
</dbReference>
<dbReference type="PANTHER" id="PTHR32071:SF122">
    <property type="entry name" value="SIGMA FACTOR"/>
    <property type="match status" value="1"/>
</dbReference>
<name>A0A0E3WE53_MYCLN</name>
<dbReference type="AlphaFoldDB" id="A0A0E3WE53"/>
<sequence length="603" mass="65458">MRTASSAIELNRLRSARERLLDEGVQHHLEAPGAVREPIMRSWRRSAGQGVPTGRIAFQHLDPGGRSELLCRSASPILDRLQVDLDGLGVAVFLSDHRGRILSRRAASTVQRKKLDDSCAAEGFDFSECAVGTNGIGTVLEEKTPLFVRGGEHFNDLLEPLTCAGAPIRVAPAGRVVGSIALTCSVEATNPMMLTLAVNAARQIEQVMADVDEGRNRALFAALRPGPGRQGRAPMVVLTPDAVLSNTAGLPFITPEQHPLLWDAVTSQIWSIEPQTIELDLPNGRILALAQRITDPTGHAYRLEFTQDSNSTRAARRGESQKGRALHPSPGVDERLRYALQVSKTIAIDGQPGTGKHHVTRVITEMTPQRPTRVVDVAALASEHDSGWFADATDVLRCGGHVIVRHLELLDRGGVNRIKALAALASAPSGEMDRLLLIVDLRKAQDHVLELVRATATVVTLPNLCEMKERIPAIAEAILSGLEGIRPGTTLAPAARQALMAWQWPGNISELRQAMVDVAARRPGWLIQLEHLPLSLRDAAQNRQLTGYERAERDAILAAVQEANGNRSKAAKLLGIGRTTLYRKIRSFHIDCPDHMFPAKGGG</sequence>
<dbReference type="EMBL" id="CTEE01000002">
    <property type="protein sequence ID" value="CQD23809.1"/>
    <property type="molecule type" value="Genomic_DNA"/>
</dbReference>